<dbReference type="PROSITE" id="PS50157">
    <property type="entry name" value="ZINC_FINGER_C2H2_2"/>
    <property type="match status" value="1"/>
</dbReference>
<reference evidence="3 4" key="1">
    <citation type="journal article" date="2016" name="Mol. Biol. Evol.">
        <title>Comparative Genomics of Early-Diverging Mushroom-Forming Fungi Provides Insights into the Origins of Lignocellulose Decay Capabilities.</title>
        <authorList>
            <person name="Nagy L.G."/>
            <person name="Riley R."/>
            <person name="Tritt A."/>
            <person name="Adam C."/>
            <person name="Daum C."/>
            <person name="Floudas D."/>
            <person name="Sun H."/>
            <person name="Yadav J.S."/>
            <person name="Pangilinan J."/>
            <person name="Larsson K.H."/>
            <person name="Matsuura K."/>
            <person name="Barry K."/>
            <person name="Labutti K."/>
            <person name="Kuo R."/>
            <person name="Ohm R.A."/>
            <person name="Bhattacharya S.S."/>
            <person name="Shirouzu T."/>
            <person name="Yoshinaga Y."/>
            <person name="Martin F.M."/>
            <person name="Grigoriev I.V."/>
            <person name="Hibbett D.S."/>
        </authorList>
    </citation>
    <scope>NUCLEOTIDE SEQUENCE [LARGE SCALE GENOMIC DNA]</scope>
    <source>
        <strain evidence="3 4">L-15889</strain>
    </source>
</reference>
<feature type="non-terminal residue" evidence="3">
    <location>
        <position position="101"/>
    </location>
</feature>
<gene>
    <name evidence="3" type="ORF">DAEQUDRAFT_635022</name>
</gene>
<keyword evidence="1" id="KW-0479">Metal-binding</keyword>
<protein>
    <recommendedName>
        <fullName evidence="2">C2H2-type domain-containing protein</fullName>
    </recommendedName>
</protein>
<dbReference type="STRING" id="1314783.A0A165MJ63"/>
<dbReference type="EMBL" id="KV429100">
    <property type="protein sequence ID" value="KZT65755.1"/>
    <property type="molecule type" value="Genomic_DNA"/>
</dbReference>
<sequence length="101" mass="11301">CGVWLDDISPGGVQCHLRHDHHISRTQPECRKTGVQGRCRWEVDGGVCGCPLKVNSYAKHIASIHLKSTARRCPDCQKVMGREDSLTRHRRAHCSARQDSG</sequence>
<dbReference type="AlphaFoldDB" id="A0A165MJ63"/>
<proteinExistence type="predicted"/>
<dbReference type="OrthoDB" id="2782214at2759"/>
<keyword evidence="1" id="KW-0862">Zinc</keyword>
<dbReference type="GO" id="GO:0008270">
    <property type="term" value="F:zinc ion binding"/>
    <property type="evidence" value="ECO:0007669"/>
    <property type="project" value="UniProtKB-KW"/>
</dbReference>
<dbReference type="PROSITE" id="PS00028">
    <property type="entry name" value="ZINC_FINGER_C2H2_1"/>
    <property type="match status" value="1"/>
</dbReference>
<evidence type="ECO:0000259" key="2">
    <source>
        <dbReference type="PROSITE" id="PS50157"/>
    </source>
</evidence>
<evidence type="ECO:0000313" key="3">
    <source>
        <dbReference type="EMBL" id="KZT65755.1"/>
    </source>
</evidence>
<feature type="domain" description="C2H2-type" evidence="2">
    <location>
        <begin position="71"/>
        <end position="98"/>
    </location>
</feature>
<dbReference type="Proteomes" id="UP000076727">
    <property type="component" value="Unassembled WGS sequence"/>
</dbReference>
<organism evidence="3 4">
    <name type="scientific">Daedalea quercina L-15889</name>
    <dbReference type="NCBI Taxonomy" id="1314783"/>
    <lineage>
        <taxon>Eukaryota</taxon>
        <taxon>Fungi</taxon>
        <taxon>Dikarya</taxon>
        <taxon>Basidiomycota</taxon>
        <taxon>Agaricomycotina</taxon>
        <taxon>Agaricomycetes</taxon>
        <taxon>Polyporales</taxon>
        <taxon>Fomitopsis</taxon>
    </lineage>
</organism>
<keyword evidence="4" id="KW-1185">Reference proteome</keyword>
<accession>A0A165MJ63</accession>
<evidence type="ECO:0000313" key="4">
    <source>
        <dbReference type="Proteomes" id="UP000076727"/>
    </source>
</evidence>
<keyword evidence="1" id="KW-0863">Zinc-finger</keyword>
<dbReference type="InterPro" id="IPR013087">
    <property type="entry name" value="Znf_C2H2_type"/>
</dbReference>
<name>A0A165MJ63_9APHY</name>
<evidence type="ECO:0000256" key="1">
    <source>
        <dbReference type="PROSITE-ProRule" id="PRU00042"/>
    </source>
</evidence>
<feature type="non-terminal residue" evidence="3">
    <location>
        <position position="1"/>
    </location>
</feature>